<dbReference type="OrthoDB" id="2475666at2"/>
<dbReference type="PANTHER" id="PTHR30469:SF15">
    <property type="entry name" value="HLYD FAMILY OF SECRETION PROTEINS"/>
    <property type="match status" value="1"/>
</dbReference>
<dbReference type="Gene3D" id="1.10.287.470">
    <property type="entry name" value="Helix hairpin bin"/>
    <property type="match status" value="1"/>
</dbReference>
<dbReference type="AlphaFoldDB" id="V6MBS5"/>
<keyword evidence="6" id="KW-1185">Reference proteome</keyword>
<comment type="similarity">
    <text evidence="1">Belongs to the membrane fusion protein (MFP) (TC 8.A.1) family.</text>
</comment>
<dbReference type="NCBIfam" id="TIGR01730">
    <property type="entry name" value="RND_mfp"/>
    <property type="match status" value="1"/>
</dbReference>
<dbReference type="GO" id="GO:0015562">
    <property type="term" value="F:efflux transmembrane transporter activity"/>
    <property type="evidence" value="ECO:0007669"/>
    <property type="project" value="TreeGrafter"/>
</dbReference>
<accession>V6MBS5</accession>
<evidence type="ECO:0000313" key="6">
    <source>
        <dbReference type="Proteomes" id="UP000017973"/>
    </source>
</evidence>
<evidence type="ECO:0000259" key="4">
    <source>
        <dbReference type="Pfam" id="PF25967"/>
    </source>
</evidence>
<protein>
    <submittedName>
        <fullName evidence="5">Transporter</fullName>
    </submittedName>
</protein>
<evidence type="ECO:0000259" key="2">
    <source>
        <dbReference type="Pfam" id="PF25881"/>
    </source>
</evidence>
<feature type="domain" description="Multidrug resistance protein MdtA-like C-terminal permuted SH3" evidence="4">
    <location>
        <begin position="338"/>
        <end position="393"/>
    </location>
</feature>
<dbReference type="Pfam" id="PF25954">
    <property type="entry name" value="Beta-barrel_RND_2"/>
    <property type="match status" value="1"/>
</dbReference>
<dbReference type="InterPro" id="IPR058627">
    <property type="entry name" value="MdtA-like_C"/>
</dbReference>
<reference evidence="5 6" key="1">
    <citation type="journal article" date="2014" name="Genome Announc.">
        <title>Draft Genome Sequence of Brevibacillus panacihumi Strain W25, a Halotolerant Hydrocarbon-Degrading Bacterium.</title>
        <authorList>
            <person name="Wang X."/>
            <person name="Jin D."/>
            <person name="Zhou L."/>
            <person name="Wu L."/>
            <person name="An W."/>
            <person name="Chen Y."/>
            <person name="Zhao L."/>
        </authorList>
    </citation>
    <scope>NUCLEOTIDE SEQUENCE [LARGE SCALE GENOMIC DNA]</scope>
    <source>
        <strain evidence="5 6">W25</strain>
    </source>
</reference>
<dbReference type="RefSeq" id="WP_023554367.1">
    <property type="nucleotide sequence ID" value="NZ_KI629782.1"/>
</dbReference>
<evidence type="ECO:0000256" key="1">
    <source>
        <dbReference type="ARBA" id="ARBA00009477"/>
    </source>
</evidence>
<organism evidence="5 6">
    <name type="scientific">Brevibacillus panacihumi W25</name>
    <dbReference type="NCBI Taxonomy" id="1408254"/>
    <lineage>
        <taxon>Bacteria</taxon>
        <taxon>Bacillati</taxon>
        <taxon>Bacillota</taxon>
        <taxon>Bacilli</taxon>
        <taxon>Bacillales</taxon>
        <taxon>Paenibacillaceae</taxon>
        <taxon>Brevibacillus</taxon>
    </lineage>
</organism>
<dbReference type="eggNOG" id="COG0845">
    <property type="taxonomic scope" value="Bacteria"/>
</dbReference>
<dbReference type="Pfam" id="PF25881">
    <property type="entry name" value="HH_YBHG"/>
    <property type="match status" value="1"/>
</dbReference>
<dbReference type="InterPro" id="IPR006143">
    <property type="entry name" value="RND_pump_MFP"/>
</dbReference>
<dbReference type="PANTHER" id="PTHR30469">
    <property type="entry name" value="MULTIDRUG RESISTANCE PROTEIN MDTA"/>
    <property type="match status" value="1"/>
</dbReference>
<dbReference type="Gene3D" id="2.40.30.170">
    <property type="match status" value="1"/>
</dbReference>
<sequence>MKKQAAFILASLMLVTAGCSQDQPEAASQEIVKAKVVEVVTVKPQTDSVLLQLTGIMEAKRDAVLPFGTGGTIASIGAVKGAHIAQGQLLATLDTRYYQKEVEAAASQVTEAAARKSKTLKGANEEAIEQQQLQVTNAQNQLAKAREDVEVGARLLAGGAISQSEMDERKRALTSAEIGARNAQLALDSLRRAAEPEDVAIANASITQAASQVERAKKSIDDARIEAPFAGTVVDIYKQIGEQVSPGEQMIHLVDLSEIKVTLDVTNDEIGLFGKDSKVQVASQDGKTGEGNVTFVAPVMDKQTGKYRVEVTVANPDESWRGGMMATVKVPRKIAGFLVPLESVGVSQANHYVMAVVDGSTVKKEVKTGQLVDDQIEILSGVSAGDQLLKSGITFYVEGQKVEAKGE</sequence>
<comment type="caution">
    <text evidence="5">The sequence shown here is derived from an EMBL/GenBank/DDBJ whole genome shotgun (WGS) entry which is preliminary data.</text>
</comment>
<evidence type="ECO:0000313" key="5">
    <source>
        <dbReference type="EMBL" id="EST55994.1"/>
    </source>
</evidence>
<dbReference type="GO" id="GO:1990281">
    <property type="term" value="C:efflux pump complex"/>
    <property type="evidence" value="ECO:0007669"/>
    <property type="project" value="TreeGrafter"/>
</dbReference>
<dbReference type="Proteomes" id="UP000017973">
    <property type="component" value="Unassembled WGS sequence"/>
</dbReference>
<dbReference type="InterPro" id="IPR058792">
    <property type="entry name" value="Beta-barrel_RND_2"/>
</dbReference>
<dbReference type="HOGENOM" id="CLU_018816_14_4_9"/>
<dbReference type="InterPro" id="IPR059052">
    <property type="entry name" value="HH_YbhG-like"/>
</dbReference>
<dbReference type="Gene3D" id="2.40.420.20">
    <property type="match status" value="1"/>
</dbReference>
<feature type="domain" description="YbhG-like alpha-helical hairpin" evidence="2">
    <location>
        <begin position="93"/>
        <end position="222"/>
    </location>
</feature>
<proteinExistence type="inferred from homology"/>
<dbReference type="EMBL" id="AYJU01000001">
    <property type="protein sequence ID" value="EST55994.1"/>
    <property type="molecule type" value="Genomic_DNA"/>
</dbReference>
<dbReference type="PATRIC" id="fig|1408254.3.peg.281"/>
<dbReference type="PROSITE" id="PS51257">
    <property type="entry name" value="PROKAR_LIPOPROTEIN"/>
    <property type="match status" value="1"/>
</dbReference>
<dbReference type="SUPFAM" id="SSF111369">
    <property type="entry name" value="HlyD-like secretion proteins"/>
    <property type="match status" value="2"/>
</dbReference>
<evidence type="ECO:0000259" key="3">
    <source>
        <dbReference type="Pfam" id="PF25954"/>
    </source>
</evidence>
<dbReference type="STRING" id="1408254.T458_01380"/>
<name>V6MBS5_9BACL</name>
<dbReference type="Gene3D" id="2.40.50.100">
    <property type="match status" value="1"/>
</dbReference>
<dbReference type="Pfam" id="PF25967">
    <property type="entry name" value="RND-MFP_C"/>
    <property type="match status" value="1"/>
</dbReference>
<gene>
    <name evidence="5" type="ORF">T458_01380</name>
</gene>
<feature type="domain" description="CusB-like beta-barrel" evidence="3">
    <location>
        <begin position="274"/>
        <end position="330"/>
    </location>
</feature>